<comment type="caution">
    <text evidence="2">The sequence shown here is derived from an EMBL/GenBank/DDBJ whole genome shotgun (WGS) entry which is preliminary data.</text>
</comment>
<reference evidence="2" key="1">
    <citation type="submission" date="2022-03" db="EMBL/GenBank/DDBJ databases">
        <authorList>
            <person name="Sayadi A."/>
        </authorList>
    </citation>
    <scope>NUCLEOTIDE SEQUENCE</scope>
</reference>
<evidence type="ECO:0000256" key="1">
    <source>
        <dbReference type="SAM" id="SignalP"/>
    </source>
</evidence>
<feature type="signal peptide" evidence="1">
    <location>
        <begin position="1"/>
        <end position="22"/>
    </location>
</feature>
<evidence type="ECO:0000313" key="2">
    <source>
        <dbReference type="EMBL" id="CAH2012821.1"/>
    </source>
</evidence>
<dbReference type="EMBL" id="CAKOFQ010008222">
    <property type="protein sequence ID" value="CAH2012821.1"/>
    <property type="molecule type" value="Genomic_DNA"/>
</dbReference>
<protein>
    <submittedName>
        <fullName evidence="2">Uncharacterized protein</fullName>
    </submittedName>
</protein>
<proteinExistence type="predicted"/>
<organism evidence="2 3">
    <name type="scientific">Acanthoscelides obtectus</name>
    <name type="common">Bean weevil</name>
    <name type="synonym">Bruchus obtectus</name>
    <dbReference type="NCBI Taxonomy" id="200917"/>
    <lineage>
        <taxon>Eukaryota</taxon>
        <taxon>Metazoa</taxon>
        <taxon>Ecdysozoa</taxon>
        <taxon>Arthropoda</taxon>
        <taxon>Hexapoda</taxon>
        <taxon>Insecta</taxon>
        <taxon>Pterygota</taxon>
        <taxon>Neoptera</taxon>
        <taxon>Endopterygota</taxon>
        <taxon>Coleoptera</taxon>
        <taxon>Polyphaga</taxon>
        <taxon>Cucujiformia</taxon>
        <taxon>Chrysomeloidea</taxon>
        <taxon>Chrysomelidae</taxon>
        <taxon>Bruchinae</taxon>
        <taxon>Bruchini</taxon>
        <taxon>Acanthoscelides</taxon>
    </lineage>
</organism>
<sequence length="177" mass="20323">MACLLILHSCILAFTGLHLTEALFGPPFYPPSFSKDFNTGENERERTGYFSNLEHSVSLGEPWFLDPPAESGSNIFSPPEKKSQTLCRVKKIQRAHYEDGYEFHPKQYNEYECVPYEGDLTESSVHNLDFCPVHQDQCVDVEKYLYFAKKKTDERCWSLQRKVVKAGCKCIPSLTIV</sequence>
<gene>
    <name evidence="2" type="ORF">ACAOBT_LOCUS33032</name>
</gene>
<feature type="chain" id="PRO_5040420762" evidence="1">
    <location>
        <begin position="23"/>
        <end position="177"/>
    </location>
</feature>
<dbReference type="AlphaFoldDB" id="A0A9P0MH73"/>
<keyword evidence="3" id="KW-1185">Reference proteome</keyword>
<accession>A0A9P0MH73</accession>
<dbReference type="OrthoDB" id="6766830at2759"/>
<keyword evidence="1" id="KW-0732">Signal</keyword>
<evidence type="ECO:0000313" key="3">
    <source>
        <dbReference type="Proteomes" id="UP001152888"/>
    </source>
</evidence>
<name>A0A9P0MH73_ACAOB</name>
<dbReference type="Proteomes" id="UP001152888">
    <property type="component" value="Unassembled WGS sequence"/>
</dbReference>